<sequence>MLSLRIAAAMARALPRQAGMASKNAWDPPSLLQGISMPLNLVFGRTGTAEVSSVIIGDTSVDLEETVHNWGYCGCSSQQGTFGSCSRCPW</sequence>
<dbReference type="AlphaFoldDB" id="A0A8C6BMQ1"/>
<accession>A0A8C6BMQ1</accession>
<dbReference type="Proteomes" id="UP000694561">
    <property type="component" value="Unplaced"/>
</dbReference>
<reference evidence="1" key="2">
    <citation type="submission" date="2025-09" db="UniProtKB">
        <authorList>
            <consortium name="Ensembl"/>
        </authorList>
    </citation>
    <scope>IDENTIFICATION</scope>
</reference>
<evidence type="ECO:0000313" key="1">
    <source>
        <dbReference type="Ensembl" id="ENSMMNP00015017915.1"/>
    </source>
</evidence>
<dbReference type="GeneTree" id="ENSGT00940000172584"/>
<reference evidence="1" key="1">
    <citation type="submission" date="2025-08" db="UniProtKB">
        <authorList>
            <consortium name="Ensembl"/>
        </authorList>
    </citation>
    <scope>IDENTIFICATION</scope>
</reference>
<protein>
    <submittedName>
        <fullName evidence="1">Uncharacterized protein</fullName>
    </submittedName>
</protein>
<name>A0A8C6BMQ1_MONMO</name>
<proteinExistence type="predicted"/>
<dbReference type="Ensembl" id="ENSMMNT00015019685.1">
    <property type="protein sequence ID" value="ENSMMNP00015017915.1"/>
    <property type="gene ID" value="ENSMMNG00015013195.1"/>
</dbReference>
<organism evidence="1 2">
    <name type="scientific">Monodon monoceros</name>
    <name type="common">Narwhal</name>
    <name type="synonym">Ceratodon monodon</name>
    <dbReference type="NCBI Taxonomy" id="40151"/>
    <lineage>
        <taxon>Eukaryota</taxon>
        <taxon>Metazoa</taxon>
        <taxon>Chordata</taxon>
        <taxon>Craniata</taxon>
        <taxon>Vertebrata</taxon>
        <taxon>Euteleostomi</taxon>
        <taxon>Mammalia</taxon>
        <taxon>Eutheria</taxon>
        <taxon>Laurasiatheria</taxon>
        <taxon>Artiodactyla</taxon>
        <taxon>Whippomorpha</taxon>
        <taxon>Cetacea</taxon>
        <taxon>Odontoceti</taxon>
        <taxon>Monodontidae</taxon>
        <taxon>Monodon</taxon>
    </lineage>
</organism>
<evidence type="ECO:0000313" key="2">
    <source>
        <dbReference type="Proteomes" id="UP000694561"/>
    </source>
</evidence>
<keyword evidence="2" id="KW-1185">Reference proteome</keyword>